<dbReference type="Proteomes" id="UP000239366">
    <property type="component" value="Unassembled WGS sequence"/>
</dbReference>
<dbReference type="Gene3D" id="3.40.50.1820">
    <property type="entry name" value="alpha/beta hydrolase"/>
    <property type="match status" value="1"/>
</dbReference>
<keyword evidence="4" id="KW-1185">Reference proteome</keyword>
<accession>A0A2S7T653</accession>
<dbReference type="Pfam" id="PF12697">
    <property type="entry name" value="Abhydrolase_6"/>
    <property type="match status" value="1"/>
</dbReference>
<organism evidence="3 4">
    <name type="scientific">Aureicoccus marinus</name>
    <dbReference type="NCBI Taxonomy" id="754435"/>
    <lineage>
        <taxon>Bacteria</taxon>
        <taxon>Pseudomonadati</taxon>
        <taxon>Bacteroidota</taxon>
        <taxon>Flavobacteriia</taxon>
        <taxon>Flavobacteriales</taxon>
        <taxon>Flavobacteriaceae</taxon>
        <taxon>Aureicoccus</taxon>
    </lineage>
</organism>
<protein>
    <recommendedName>
        <fullName evidence="2">AB hydrolase-1 domain-containing protein</fullName>
    </recommendedName>
</protein>
<dbReference type="SUPFAM" id="SSF53474">
    <property type="entry name" value="alpha/beta-Hydrolases"/>
    <property type="match status" value="1"/>
</dbReference>
<keyword evidence="1" id="KW-0378">Hydrolase</keyword>
<dbReference type="InterPro" id="IPR000073">
    <property type="entry name" value="AB_hydrolase_1"/>
</dbReference>
<comment type="caution">
    <text evidence="3">The sequence shown here is derived from an EMBL/GenBank/DDBJ whole genome shotgun (WGS) entry which is preliminary data.</text>
</comment>
<dbReference type="InterPro" id="IPR029058">
    <property type="entry name" value="AB_hydrolase_fold"/>
</dbReference>
<evidence type="ECO:0000259" key="2">
    <source>
        <dbReference type="Pfam" id="PF12697"/>
    </source>
</evidence>
<evidence type="ECO:0000256" key="1">
    <source>
        <dbReference type="ARBA" id="ARBA00022801"/>
    </source>
</evidence>
<dbReference type="PANTHER" id="PTHR42977">
    <property type="entry name" value="HYDROLASE-RELATED"/>
    <property type="match status" value="1"/>
</dbReference>
<evidence type="ECO:0000313" key="4">
    <source>
        <dbReference type="Proteomes" id="UP000239366"/>
    </source>
</evidence>
<dbReference type="GO" id="GO:0004301">
    <property type="term" value="F:epoxide hydrolase activity"/>
    <property type="evidence" value="ECO:0007669"/>
    <property type="project" value="TreeGrafter"/>
</dbReference>
<dbReference type="PRINTS" id="PR00111">
    <property type="entry name" value="ABHYDROLASE"/>
</dbReference>
<name>A0A2S7T653_9FLAO</name>
<evidence type="ECO:0000313" key="3">
    <source>
        <dbReference type="EMBL" id="PQJ14975.1"/>
    </source>
</evidence>
<dbReference type="AlphaFoldDB" id="A0A2S7T653"/>
<dbReference type="PANTHER" id="PTHR42977:SF3">
    <property type="entry name" value="AB HYDROLASE-1 DOMAIN-CONTAINING PROTEIN"/>
    <property type="match status" value="1"/>
</dbReference>
<feature type="domain" description="AB hydrolase-1" evidence="2">
    <location>
        <begin position="44"/>
        <end position="243"/>
    </location>
</feature>
<sequence>MRMAPEETAVYFESNGISFQDKTAVLGDYELHYIETGDPTAHTLLMLHGSPGAWDAYKTYLSDPVLAEQFRLVAVDRPGFGFTSFGSSMNLNQQAELLTQFARSIDNQKGFTLMGHSYGGPLTVAMGIKGQDVFERLVVVAGSLDPAAEKPEKWRIPIKAFPLKYYVPGSLRTSNEELWMLKEDLYDLAPKLKEVTQEVYLIHGTEDMLVPYSNVPFMEKEMSSARSIRTWTMPDKNHFILWEEESAIKDSLLVWMKPAKPVQPIDSILQ</sequence>
<reference evidence="4" key="1">
    <citation type="submission" date="2016-11" db="EMBL/GenBank/DDBJ databases">
        <title>Trade-off between light-utilization and light-protection in marine flavobacteria.</title>
        <authorList>
            <person name="Kumagai Y."/>
            <person name="Yoshizawa S."/>
            <person name="Kogure K."/>
        </authorList>
    </citation>
    <scope>NUCLEOTIDE SEQUENCE [LARGE SCALE GENOMIC DNA]</scope>
    <source>
        <strain evidence="4">SG-18</strain>
    </source>
</reference>
<dbReference type="EMBL" id="MQVX01000001">
    <property type="protein sequence ID" value="PQJ14975.1"/>
    <property type="molecule type" value="Genomic_DNA"/>
</dbReference>
<gene>
    <name evidence="3" type="ORF">BST99_03820</name>
</gene>
<proteinExistence type="predicted"/>
<dbReference type="InterPro" id="IPR051340">
    <property type="entry name" value="Haloalkane_dehalogenase"/>
</dbReference>